<sequence length="78" mass="8145">MGKVSSITSSILFVGFLCIALLSTSGEADTLLYQGPCSKFPDCNKHCISTGFPKGGKCTVPVPGSPLTCYCIIPSQNI</sequence>
<organism evidence="1 2">
    <name type="scientific">Camellia lanceoleosa</name>
    <dbReference type="NCBI Taxonomy" id="1840588"/>
    <lineage>
        <taxon>Eukaryota</taxon>
        <taxon>Viridiplantae</taxon>
        <taxon>Streptophyta</taxon>
        <taxon>Embryophyta</taxon>
        <taxon>Tracheophyta</taxon>
        <taxon>Spermatophyta</taxon>
        <taxon>Magnoliopsida</taxon>
        <taxon>eudicotyledons</taxon>
        <taxon>Gunneridae</taxon>
        <taxon>Pentapetalae</taxon>
        <taxon>asterids</taxon>
        <taxon>Ericales</taxon>
        <taxon>Theaceae</taxon>
        <taxon>Camellia</taxon>
    </lineage>
</organism>
<keyword evidence="2" id="KW-1185">Reference proteome</keyword>
<gene>
    <name evidence="1" type="ORF">LOK49_LG15G00759</name>
</gene>
<evidence type="ECO:0000313" key="1">
    <source>
        <dbReference type="EMBL" id="KAI7982334.1"/>
    </source>
</evidence>
<dbReference type="EMBL" id="CM045768">
    <property type="protein sequence ID" value="KAI7982334.1"/>
    <property type="molecule type" value="Genomic_DNA"/>
</dbReference>
<dbReference type="Proteomes" id="UP001060215">
    <property type="component" value="Chromosome 11"/>
</dbReference>
<comment type="caution">
    <text evidence="1">The sequence shown here is derived from an EMBL/GenBank/DDBJ whole genome shotgun (WGS) entry which is preliminary data.</text>
</comment>
<accession>A0ACC0F1K2</accession>
<evidence type="ECO:0000313" key="2">
    <source>
        <dbReference type="Proteomes" id="UP001060215"/>
    </source>
</evidence>
<proteinExistence type="predicted"/>
<reference evidence="1 2" key="1">
    <citation type="journal article" date="2022" name="Plant J.">
        <title>Chromosome-level genome of Camellia lanceoleosa provides a valuable resource for understanding genome evolution and self-incompatibility.</title>
        <authorList>
            <person name="Gong W."/>
            <person name="Xiao S."/>
            <person name="Wang L."/>
            <person name="Liao Z."/>
            <person name="Chang Y."/>
            <person name="Mo W."/>
            <person name="Hu G."/>
            <person name="Li W."/>
            <person name="Zhao G."/>
            <person name="Zhu H."/>
            <person name="Hu X."/>
            <person name="Ji K."/>
            <person name="Xiang X."/>
            <person name="Song Q."/>
            <person name="Yuan D."/>
            <person name="Jin S."/>
            <person name="Zhang L."/>
        </authorList>
    </citation>
    <scope>NUCLEOTIDE SEQUENCE [LARGE SCALE GENOMIC DNA]</scope>
    <source>
        <strain evidence="1">SQ_2022a</strain>
    </source>
</reference>
<protein>
    <submittedName>
        <fullName evidence="1">Defensin-like protein 30</fullName>
    </submittedName>
</protein>
<name>A0ACC0F1K2_9ERIC</name>